<dbReference type="PIRSF" id="PIRSF005647">
    <property type="entry name" value="CooC"/>
    <property type="match status" value="1"/>
</dbReference>
<proteinExistence type="predicted"/>
<dbReference type="GO" id="GO:0016887">
    <property type="term" value="F:ATP hydrolysis activity"/>
    <property type="evidence" value="ECO:0007669"/>
    <property type="project" value="TreeGrafter"/>
</dbReference>
<dbReference type="GO" id="GO:0009898">
    <property type="term" value="C:cytoplasmic side of plasma membrane"/>
    <property type="evidence" value="ECO:0007669"/>
    <property type="project" value="TreeGrafter"/>
</dbReference>
<dbReference type="InterPro" id="IPR050625">
    <property type="entry name" value="ParA/MinD_ATPase"/>
</dbReference>
<protein>
    <submittedName>
        <fullName evidence="2">Carbon monoxide dehydrogenase maturation factor (Accessory nickel-insertion protein)</fullName>
    </submittedName>
</protein>
<name>Q0W5L0_METAR</name>
<dbReference type="SMART" id="SM00382">
    <property type="entry name" value="AAA"/>
    <property type="match status" value="1"/>
</dbReference>
<dbReference type="PANTHER" id="PTHR43384:SF3">
    <property type="entry name" value="AAA+ ATPASE DOMAIN-CONTAINING PROTEIN"/>
    <property type="match status" value="1"/>
</dbReference>
<dbReference type="Gene3D" id="3.40.50.300">
    <property type="entry name" value="P-loop containing nucleotide triphosphate hydrolases"/>
    <property type="match status" value="1"/>
</dbReference>
<dbReference type="STRING" id="351160.RCIX997"/>
<dbReference type="InterPro" id="IPR027417">
    <property type="entry name" value="P-loop_NTPase"/>
</dbReference>
<dbReference type="PANTHER" id="PTHR43384">
    <property type="entry name" value="SEPTUM SITE-DETERMINING PROTEIN MIND HOMOLOG, CHLOROPLASTIC-RELATED"/>
    <property type="match status" value="1"/>
</dbReference>
<dbReference type="PATRIC" id="fig|351160.9.peg.1907"/>
<gene>
    <name evidence="2" type="primary">cooC-3</name>
    <name evidence="2" type="ORF">RCIX997</name>
</gene>
<reference evidence="2 3" key="1">
    <citation type="journal article" date="2006" name="Science">
        <title>Genome of rice cluster I archaea -- the key methane producers in the rice rhizosphere.</title>
        <authorList>
            <person name="Erkel C."/>
            <person name="Kube M."/>
            <person name="Reinhardt R."/>
            <person name="Liesack W."/>
        </authorList>
    </citation>
    <scope>NUCLEOTIDE SEQUENCE [LARGE SCALE GENOMIC DNA]</scope>
    <source>
        <strain evidence="3">DSM 22066 / NBRC 105507 / MRE50</strain>
    </source>
</reference>
<dbReference type="eggNOG" id="arCOG00588">
    <property type="taxonomic scope" value="Archaea"/>
</dbReference>
<dbReference type="GeneID" id="5144668"/>
<dbReference type="OrthoDB" id="31168at2157"/>
<dbReference type="Proteomes" id="UP000000663">
    <property type="component" value="Chromosome"/>
</dbReference>
<dbReference type="GO" id="GO:0005829">
    <property type="term" value="C:cytosol"/>
    <property type="evidence" value="ECO:0007669"/>
    <property type="project" value="TreeGrafter"/>
</dbReference>
<organism evidence="2 3">
    <name type="scientific">Methanocella arvoryzae (strain DSM 22066 / NBRC 105507 / MRE50)</name>
    <dbReference type="NCBI Taxonomy" id="351160"/>
    <lineage>
        <taxon>Archaea</taxon>
        <taxon>Methanobacteriati</taxon>
        <taxon>Methanobacteriota</taxon>
        <taxon>Stenosarchaea group</taxon>
        <taxon>Methanomicrobia</taxon>
        <taxon>Methanocellales</taxon>
        <taxon>Methanocellaceae</taxon>
        <taxon>Methanocella</taxon>
    </lineage>
</organism>
<dbReference type="KEGG" id="rci:RCIX997"/>
<evidence type="ECO:0000259" key="1">
    <source>
        <dbReference type="SMART" id="SM00382"/>
    </source>
</evidence>
<dbReference type="GO" id="GO:0005524">
    <property type="term" value="F:ATP binding"/>
    <property type="evidence" value="ECO:0007669"/>
    <property type="project" value="TreeGrafter"/>
</dbReference>
<accession>Q0W5L0</accession>
<dbReference type="Pfam" id="PF01656">
    <property type="entry name" value="CbiA"/>
    <property type="match status" value="1"/>
</dbReference>
<keyword evidence="3" id="KW-1185">Reference proteome</keyword>
<dbReference type="RefSeq" id="WP_012036188.1">
    <property type="nucleotide sequence ID" value="NC_009464.1"/>
</dbReference>
<dbReference type="InterPro" id="IPR003593">
    <property type="entry name" value="AAA+_ATPase"/>
</dbReference>
<dbReference type="InterPro" id="IPR014433">
    <property type="entry name" value="CooC"/>
</dbReference>
<dbReference type="EMBL" id="AM114193">
    <property type="protein sequence ID" value="CAJ36333.1"/>
    <property type="molecule type" value="Genomic_DNA"/>
</dbReference>
<sequence length="260" mass="28130">MKIAICGKGGSGKSTITALLAKSMARRGRRVLVVDMDESNLGLPLYLGMKGHDSLLAQLGGKAEYGKRAQGARLSGKSIFDSKWKFEDIPADMAGEKDGIRLLSVGKIQKFGEGCACPIGTLSRQFFDNLIMDEKDVDDIRDVVIMDTAAGVEHFGRSVEKGFDYVIAVVEPAYESVVLAKQIRDMASGHVSRTLFVVNKADAETRETIIQALGSEDVAAVLPADKSLLKASVTGSELTMAVKEIDDLADMLERDHYQSK</sequence>
<evidence type="ECO:0000313" key="3">
    <source>
        <dbReference type="Proteomes" id="UP000000663"/>
    </source>
</evidence>
<dbReference type="InterPro" id="IPR002586">
    <property type="entry name" value="CobQ/CobB/MinD/ParA_Nub-bd_dom"/>
</dbReference>
<feature type="domain" description="AAA+ ATPase" evidence="1">
    <location>
        <begin position="2"/>
        <end position="202"/>
    </location>
</feature>
<evidence type="ECO:0000313" key="2">
    <source>
        <dbReference type="EMBL" id="CAJ36333.1"/>
    </source>
</evidence>
<dbReference type="SUPFAM" id="SSF52540">
    <property type="entry name" value="P-loop containing nucleoside triphosphate hydrolases"/>
    <property type="match status" value="1"/>
</dbReference>
<dbReference type="AlphaFoldDB" id="Q0W5L0"/>
<dbReference type="GO" id="GO:0051782">
    <property type="term" value="P:negative regulation of cell division"/>
    <property type="evidence" value="ECO:0007669"/>
    <property type="project" value="TreeGrafter"/>
</dbReference>